<feature type="region of interest" description="Disordered" evidence="1">
    <location>
        <begin position="565"/>
        <end position="620"/>
    </location>
</feature>
<dbReference type="EMBL" id="CALNXK010000064">
    <property type="protein sequence ID" value="CAH3140477.1"/>
    <property type="molecule type" value="Genomic_DNA"/>
</dbReference>
<evidence type="ECO:0000313" key="3">
    <source>
        <dbReference type="Proteomes" id="UP001159405"/>
    </source>
</evidence>
<dbReference type="SUPFAM" id="SSF52029">
    <property type="entry name" value="GroEL apical domain-like"/>
    <property type="match status" value="1"/>
</dbReference>
<dbReference type="PANTHER" id="PTHR46883">
    <property type="entry name" value="BARDET-BIEDL SYNDROME 12 PROTEIN"/>
    <property type="match status" value="1"/>
</dbReference>
<dbReference type="PANTHER" id="PTHR46883:SF1">
    <property type="entry name" value="BARDET-BIEDL SYNDROME 12 PROTEIN"/>
    <property type="match status" value="1"/>
</dbReference>
<protein>
    <recommendedName>
        <fullName evidence="4">Bardet-Biedl syndrome 12</fullName>
    </recommendedName>
</protein>
<keyword evidence="3" id="KW-1185">Reference proteome</keyword>
<comment type="caution">
    <text evidence="2">The sequence shown here is derived from an EMBL/GenBank/DDBJ whole genome shotgun (WGS) entry which is preliminary data.</text>
</comment>
<feature type="compositionally biased region" description="Polar residues" evidence="1">
    <location>
        <begin position="605"/>
        <end position="620"/>
    </location>
</feature>
<gene>
    <name evidence="2" type="ORF">PLOB_00041262</name>
</gene>
<organism evidence="2 3">
    <name type="scientific">Porites lobata</name>
    <dbReference type="NCBI Taxonomy" id="104759"/>
    <lineage>
        <taxon>Eukaryota</taxon>
        <taxon>Metazoa</taxon>
        <taxon>Cnidaria</taxon>
        <taxon>Anthozoa</taxon>
        <taxon>Hexacorallia</taxon>
        <taxon>Scleractinia</taxon>
        <taxon>Fungiina</taxon>
        <taxon>Poritidae</taxon>
        <taxon>Porites</taxon>
    </lineage>
</organism>
<sequence>MAQNNNLLVARALASSVKTLLGPNNSSKCCTDSDGNTVICSSASKLLQLVDVQHPAGFVINDACQGQYKKYGTNCKTLVCMAGFWSKAAQDLQDQGVPCPIIVQLFDDALEACEDVCQELSLPLMEALRDPHNAQQTAENVHTVRVRENATGSATGDGDLGGESGKVCVVGEGGGHADRNSDGEDDNISWYFDGHIPGPDGHVPGIDDVAQGLSDHIPGVINHIPGIDNLAQGVNVHIPQVISHLPGANGIVDMENVDDSHSVSKTLLHSKVPKRKWASKKDDLSPDLSSVDWVVSSEKSHGRILPEVEYSSLMDCLRDRSRHVTRMTSTSGNCDSLDKVQKITDKDAFVGERENRERLSNSRKKVYGKPLTKTAQHMGCISTALYPKSASKDDEEDEFEASFVEAVSNSSKSTLHSYSQGLLFNNTSGSELKNLGNEVTKLSVEEKRNDNSFTVGESKSIAAEAREKETGPNVQSKPKSSRSVKTKLLDSQQLPSSGRTDKEITDRLLFLVTQKLESKGKAARTQFKLSEIYKGSRHFISSSEESVLAASSSSRMTRLNQTTDILPHGDFSAKSSTDKQGRTGVQNMVLSTPLRPNLSEEKSENVLNGKTTVQSTTRTFQPGKVDSQYSTFAKKFLEKNTSQSETTSDSKEKEKCLGSNEELLTRLGDRMAHGKQLEMKLAVEIITSLINSSGKASLQEFEIHLNMIHTELIFGPPSSFSQTVDGLLLENTTKFQFSTIVSGSQRFIALVNGDVTADFRHTGLNKEVQIHRIIEHKEFKDTFSTQEEYWNQRNTSSLRDHKIGVLVAKGIVQDSILDYCLSHNIVVLQNVAYPTLQLLSFATGSVMVTYLADLREKDIGRPVTIDTWELGWTPLVVRQSKVESGNSCDVRKLQFVLIKEFKIENGTFEDINSPLQTVLLCGPCKDHVCDAEHRFWNSIHRLKNALACGRVLPGAGAPEIACIRRLNKLAGQQKSRSSLPGWLDGSLEVFRPLVYSAFAEGFKDYLGSVVHNSGTLTIPSGVSAYIEELITAGFSLDFLLNTEEEKSVNTLNDIEAQNACGHPRANVKDFAAASGSMTGAKAGVGAPIHSGKLFHKVEIPLVWDDYSAKREAWKRALGVVRILLQSDKLIKTGLESNSLEADIL</sequence>
<dbReference type="Gene3D" id="3.30.260.10">
    <property type="entry name" value="TCP-1-like chaperonin intermediate domain"/>
    <property type="match status" value="2"/>
</dbReference>
<feature type="compositionally biased region" description="Polar residues" evidence="1">
    <location>
        <begin position="486"/>
        <end position="498"/>
    </location>
</feature>
<dbReference type="Gene3D" id="3.50.7.10">
    <property type="entry name" value="GroEL"/>
    <property type="match status" value="1"/>
</dbReference>
<proteinExistence type="predicted"/>
<accession>A0ABN8PFI4</accession>
<evidence type="ECO:0008006" key="4">
    <source>
        <dbReference type="Google" id="ProtNLM"/>
    </source>
</evidence>
<dbReference type="Gene3D" id="1.10.560.10">
    <property type="entry name" value="GroEL-like equatorial domain"/>
    <property type="match status" value="2"/>
</dbReference>
<dbReference type="InterPro" id="IPR027410">
    <property type="entry name" value="TCP-1-like_intermed_sf"/>
</dbReference>
<dbReference type="InterPro" id="IPR002423">
    <property type="entry name" value="Cpn60/GroEL/TCP-1"/>
</dbReference>
<reference evidence="2 3" key="1">
    <citation type="submission" date="2022-05" db="EMBL/GenBank/DDBJ databases">
        <authorList>
            <consortium name="Genoscope - CEA"/>
            <person name="William W."/>
        </authorList>
    </citation>
    <scope>NUCLEOTIDE SEQUENCE [LARGE SCALE GENOMIC DNA]</scope>
</reference>
<evidence type="ECO:0000256" key="1">
    <source>
        <dbReference type="SAM" id="MobiDB-lite"/>
    </source>
</evidence>
<dbReference type="SUPFAM" id="SSF48592">
    <property type="entry name" value="GroEL equatorial domain-like"/>
    <property type="match status" value="1"/>
</dbReference>
<dbReference type="InterPro" id="IPR027413">
    <property type="entry name" value="GROEL-like_equatorial_sf"/>
</dbReference>
<name>A0ABN8PFI4_9CNID</name>
<dbReference type="InterPro" id="IPR027409">
    <property type="entry name" value="GroEL-like_apical_dom_sf"/>
</dbReference>
<dbReference type="Proteomes" id="UP001159405">
    <property type="component" value="Unassembled WGS sequence"/>
</dbReference>
<feature type="region of interest" description="Disordered" evidence="1">
    <location>
        <begin position="451"/>
        <end position="500"/>
    </location>
</feature>
<dbReference type="Pfam" id="PF00118">
    <property type="entry name" value="Cpn60_TCP1"/>
    <property type="match status" value="2"/>
</dbReference>
<evidence type="ECO:0000313" key="2">
    <source>
        <dbReference type="EMBL" id="CAH3140477.1"/>
    </source>
</evidence>
<dbReference type="InterPro" id="IPR042984">
    <property type="entry name" value="BBS12"/>
</dbReference>